<dbReference type="PANTHER" id="PTHR12526:SF637">
    <property type="entry name" value="GLYCOSYLTRANSFERASE EPSF-RELATED"/>
    <property type="match status" value="1"/>
</dbReference>
<dbReference type="SUPFAM" id="SSF53756">
    <property type="entry name" value="UDP-Glycosyltransferase/glycogen phosphorylase"/>
    <property type="match status" value="1"/>
</dbReference>
<evidence type="ECO:0000259" key="3">
    <source>
        <dbReference type="Pfam" id="PF13439"/>
    </source>
</evidence>
<sequence>MAVLRTALTIPAAPTLRAPSVLVDDPVGVPAPGVGDGGGLSSLYLSGGARVGTRTDTESLGPRSHIVGVIDGLRQEQVAVRSVIVGDRSSPLVAGPGSDRRMQSGRVTRLAADVARQSLRWRTRREVAGILDRADFDFVYERYSLYQDLGVEAVKRQVPWVLEVNALLSVEASRHRRATSSLHLARRAELAALSRADLLVCVSEPLAEMVVNVHKIPRDRVYVLPNGVSAERFERCAPVSDAGPDLVVGFVGALYAWQELDLLLHAVRRDTTGRIRVRIAGGGVAGARLTELVDELGLHDRVELLGRVTPEGVPAFLDSVDVGFAGHRVSSGTYFSPLKVWEYLAAGRPVLASRHATTESLAGEGFALDLFEAGDVDDLGAGLQRCLDARTSMARQAAATRARIGLEHSWRARVRTLLDEMAARGLVRSTARTPAVAGE</sequence>
<organism evidence="4 5">
    <name type="scientific">Microlunatus flavus</name>
    <dbReference type="NCBI Taxonomy" id="1036181"/>
    <lineage>
        <taxon>Bacteria</taxon>
        <taxon>Bacillati</taxon>
        <taxon>Actinomycetota</taxon>
        <taxon>Actinomycetes</taxon>
        <taxon>Propionibacteriales</taxon>
        <taxon>Propionibacteriaceae</taxon>
        <taxon>Microlunatus</taxon>
    </lineage>
</organism>
<dbReference type="InterPro" id="IPR028098">
    <property type="entry name" value="Glyco_trans_4-like_N"/>
</dbReference>
<proteinExistence type="predicted"/>
<evidence type="ECO:0000313" key="5">
    <source>
        <dbReference type="Proteomes" id="UP000198504"/>
    </source>
</evidence>
<keyword evidence="1" id="KW-0328">Glycosyltransferase</keyword>
<evidence type="ECO:0000256" key="2">
    <source>
        <dbReference type="ARBA" id="ARBA00022679"/>
    </source>
</evidence>
<keyword evidence="5" id="KW-1185">Reference proteome</keyword>
<dbReference type="Pfam" id="PF13692">
    <property type="entry name" value="Glyco_trans_1_4"/>
    <property type="match status" value="1"/>
</dbReference>
<dbReference type="STRING" id="1036181.SAMN05421756_107269"/>
<evidence type="ECO:0000256" key="1">
    <source>
        <dbReference type="ARBA" id="ARBA00022676"/>
    </source>
</evidence>
<dbReference type="RefSeq" id="WP_091183409.1">
    <property type="nucleotide sequence ID" value="NZ_FOFA01000007.1"/>
</dbReference>
<dbReference type="PANTHER" id="PTHR12526">
    <property type="entry name" value="GLYCOSYLTRANSFERASE"/>
    <property type="match status" value="1"/>
</dbReference>
<dbReference type="GO" id="GO:0016757">
    <property type="term" value="F:glycosyltransferase activity"/>
    <property type="evidence" value="ECO:0007669"/>
    <property type="project" value="UniProtKB-KW"/>
</dbReference>
<feature type="domain" description="Glycosyltransferase subfamily 4-like N-terminal" evidence="3">
    <location>
        <begin position="66"/>
        <end position="232"/>
    </location>
</feature>
<protein>
    <submittedName>
        <fullName evidence="4">Glycosyltransferase involved in cell wall bisynthesis</fullName>
    </submittedName>
</protein>
<dbReference type="AlphaFoldDB" id="A0A1H9KLQ4"/>
<dbReference type="OrthoDB" id="509705at2"/>
<dbReference type="Gene3D" id="3.40.50.2000">
    <property type="entry name" value="Glycogen Phosphorylase B"/>
    <property type="match status" value="2"/>
</dbReference>
<evidence type="ECO:0000313" key="4">
    <source>
        <dbReference type="EMBL" id="SEQ99999.1"/>
    </source>
</evidence>
<name>A0A1H9KLQ4_9ACTN</name>
<reference evidence="5" key="1">
    <citation type="submission" date="2016-10" db="EMBL/GenBank/DDBJ databases">
        <authorList>
            <person name="Varghese N."/>
            <person name="Submissions S."/>
        </authorList>
    </citation>
    <scope>NUCLEOTIDE SEQUENCE [LARGE SCALE GENOMIC DNA]</scope>
    <source>
        <strain evidence="5">CGMCC 4.6856</strain>
    </source>
</reference>
<gene>
    <name evidence="4" type="ORF">SAMN05421756_107269</name>
</gene>
<keyword evidence="2 4" id="KW-0808">Transferase</keyword>
<dbReference type="EMBL" id="FOFA01000007">
    <property type="protein sequence ID" value="SEQ99999.1"/>
    <property type="molecule type" value="Genomic_DNA"/>
</dbReference>
<dbReference type="Proteomes" id="UP000198504">
    <property type="component" value="Unassembled WGS sequence"/>
</dbReference>
<dbReference type="Pfam" id="PF13439">
    <property type="entry name" value="Glyco_transf_4"/>
    <property type="match status" value="1"/>
</dbReference>
<accession>A0A1H9KLQ4</accession>